<dbReference type="EMBL" id="KV426099">
    <property type="protein sequence ID" value="KZV88470.1"/>
    <property type="molecule type" value="Genomic_DNA"/>
</dbReference>
<dbReference type="AlphaFoldDB" id="A0A165BK89"/>
<evidence type="ECO:0000256" key="1">
    <source>
        <dbReference type="SAM" id="MobiDB-lite"/>
    </source>
</evidence>
<proteinExistence type="predicted"/>
<evidence type="ECO:0000313" key="2">
    <source>
        <dbReference type="EMBL" id="KZV80802.1"/>
    </source>
</evidence>
<sequence length="141" mass="16130">MPPQFEPAVQRSILDFASAMPATLEGLEDEVAFRRTWTAIDEQLSAMLTRVESFIEASEGRARRESEWEDQAKGIENMLAVWREMGHPPNTLDNRLLLQEMHTDITLMRLVIESNRCDEIEDDRQRASPFGVPILPDSDSD</sequence>
<reference evidence="2 4" key="1">
    <citation type="journal article" date="2016" name="Mol. Biol. Evol.">
        <title>Comparative Genomics of Early-Diverging Mushroom-Forming Fungi Provides Insights into the Origins of Lignocellulose Decay Capabilities.</title>
        <authorList>
            <person name="Nagy L.G."/>
            <person name="Riley R."/>
            <person name="Tritt A."/>
            <person name="Adam C."/>
            <person name="Daum C."/>
            <person name="Floudas D."/>
            <person name="Sun H."/>
            <person name="Yadav J.S."/>
            <person name="Pangilinan J."/>
            <person name="Larsson K.H."/>
            <person name="Matsuura K."/>
            <person name="Barry K."/>
            <person name="Labutti K."/>
            <person name="Kuo R."/>
            <person name="Ohm R.A."/>
            <person name="Bhattacharya S.S."/>
            <person name="Shirouzu T."/>
            <person name="Yoshinaga Y."/>
            <person name="Martin F.M."/>
            <person name="Grigoriev I.V."/>
            <person name="Hibbett D.S."/>
        </authorList>
    </citation>
    <scope>NUCLEOTIDE SEQUENCE [LARGE SCALE GENOMIC DNA]</scope>
    <source>
        <strain evidence="2 4">HHB12029</strain>
    </source>
</reference>
<evidence type="ECO:0000313" key="4">
    <source>
        <dbReference type="Proteomes" id="UP000077266"/>
    </source>
</evidence>
<dbReference type="EMBL" id="KV426448">
    <property type="protein sequence ID" value="KZV80802.1"/>
    <property type="molecule type" value="Genomic_DNA"/>
</dbReference>
<name>A0A165BK89_EXIGL</name>
<accession>A0A165BK89</accession>
<evidence type="ECO:0000313" key="3">
    <source>
        <dbReference type="EMBL" id="KZV88470.1"/>
    </source>
</evidence>
<protein>
    <submittedName>
        <fullName evidence="2">Uncharacterized protein</fullName>
    </submittedName>
</protein>
<feature type="region of interest" description="Disordered" evidence="1">
    <location>
        <begin position="122"/>
        <end position="141"/>
    </location>
</feature>
<keyword evidence="4" id="KW-1185">Reference proteome</keyword>
<organism evidence="2 4">
    <name type="scientific">Exidia glandulosa HHB12029</name>
    <dbReference type="NCBI Taxonomy" id="1314781"/>
    <lineage>
        <taxon>Eukaryota</taxon>
        <taxon>Fungi</taxon>
        <taxon>Dikarya</taxon>
        <taxon>Basidiomycota</taxon>
        <taxon>Agaricomycotina</taxon>
        <taxon>Agaricomycetes</taxon>
        <taxon>Auriculariales</taxon>
        <taxon>Exidiaceae</taxon>
        <taxon>Exidia</taxon>
    </lineage>
</organism>
<dbReference type="Proteomes" id="UP000077266">
    <property type="component" value="Unassembled WGS sequence"/>
</dbReference>
<gene>
    <name evidence="3" type="ORF">EXIGLDRAFT_772666</name>
    <name evidence="2" type="ORF">EXIGLDRAFT_780536</name>
</gene>